<dbReference type="SUPFAM" id="SSF82784">
    <property type="entry name" value="OsmC-like"/>
    <property type="match status" value="1"/>
</dbReference>
<dbReference type="EMBL" id="CP062796">
    <property type="protein sequence ID" value="QUL99085.1"/>
    <property type="molecule type" value="Genomic_DNA"/>
</dbReference>
<reference evidence="1" key="1">
    <citation type="submission" date="2020-10" db="EMBL/GenBank/DDBJ databases">
        <authorList>
            <person name="Kadnikov V."/>
            <person name="Beletsky A.V."/>
            <person name="Mardanov A.V."/>
            <person name="Karnachuk O.V."/>
            <person name="Ravin N.V."/>
        </authorList>
    </citation>
    <scope>NUCLEOTIDE SEQUENCE</scope>
    <source>
        <strain evidence="1">Bu02</strain>
    </source>
</reference>
<organism evidence="1">
    <name type="scientific">Candidatus Fermentithermobacillus carboniphilus</name>
    <dbReference type="NCBI Taxonomy" id="3085328"/>
    <lineage>
        <taxon>Bacteria</taxon>
        <taxon>Bacillati</taxon>
        <taxon>Bacillota</taxon>
        <taxon>Candidatus Fermentithermobacillia</taxon>
        <taxon>Candidatus Fermentithermobacillales</taxon>
        <taxon>Candidatus Fermentithermobacillaceae</taxon>
        <taxon>Candidatus Fermentithermobacillus</taxon>
    </lineage>
</organism>
<dbReference type="AlphaFoldDB" id="A0AAT9LDL2"/>
<dbReference type="InterPro" id="IPR003718">
    <property type="entry name" value="OsmC/Ohr_fam"/>
</dbReference>
<name>A0AAT9LDL2_9FIRM</name>
<dbReference type="KEGG" id="fcz:IMF26_03185"/>
<proteinExistence type="predicted"/>
<dbReference type="Gene3D" id="3.30.300.20">
    <property type="match status" value="1"/>
</dbReference>
<sequence>MADNVQKITASLNDGSILCSDNQGAQVKIGGGGPRATDLLLMAVAGCSAATLSALLKRDGYQISKLDMTVEGLRGEERPRRFTDIYVKYDIRCEGLAPAKLEEYLKLTEEFCPVIQSVNARVHLNYVLNG</sequence>
<dbReference type="InterPro" id="IPR036102">
    <property type="entry name" value="OsmC/Ohrsf"/>
</dbReference>
<evidence type="ECO:0000313" key="1">
    <source>
        <dbReference type="EMBL" id="QUL99085.1"/>
    </source>
</evidence>
<reference evidence="1" key="2">
    <citation type="journal article" date="2023" name="Biology">
        <title>Prokaryotic Life Associated with Coal-Fire Gas Vents Revealed by Metagenomics.</title>
        <authorList>
            <person name="Kadnikov V.V."/>
            <person name="Mardanov A.V."/>
            <person name="Beletsky A.V."/>
            <person name="Karnachuk O.V."/>
            <person name="Ravin N.V."/>
        </authorList>
    </citation>
    <scope>NUCLEOTIDE SEQUENCE</scope>
    <source>
        <strain evidence="1">Bu02</strain>
    </source>
</reference>
<protein>
    <submittedName>
        <fullName evidence="1">OsmC family protein</fullName>
    </submittedName>
</protein>
<dbReference type="InterPro" id="IPR015946">
    <property type="entry name" value="KH_dom-like_a/b"/>
</dbReference>
<dbReference type="PANTHER" id="PTHR34352:SF1">
    <property type="entry name" value="PROTEIN YHFA"/>
    <property type="match status" value="1"/>
</dbReference>
<gene>
    <name evidence="1" type="ORF">IMF26_03185</name>
</gene>
<dbReference type="Pfam" id="PF02566">
    <property type="entry name" value="OsmC"/>
    <property type="match status" value="1"/>
</dbReference>
<accession>A0AAT9LDL2</accession>
<dbReference type="PANTHER" id="PTHR34352">
    <property type="entry name" value="PROTEIN YHFA"/>
    <property type="match status" value="1"/>
</dbReference>